<comment type="caution">
    <text evidence="1">The sequence shown here is derived from an EMBL/GenBank/DDBJ whole genome shotgun (WGS) entry which is preliminary data.</text>
</comment>
<gene>
    <name evidence="1" type="ORF">QQZ08_003751</name>
</gene>
<dbReference type="EMBL" id="JAZAVK010000026">
    <property type="protein sequence ID" value="KAK7429725.1"/>
    <property type="molecule type" value="Genomic_DNA"/>
</dbReference>
<evidence type="ECO:0000313" key="2">
    <source>
        <dbReference type="Proteomes" id="UP001498421"/>
    </source>
</evidence>
<name>A0ABR1I9P4_9HYPO</name>
<accession>A0ABR1I9P4</accession>
<reference evidence="1 2" key="1">
    <citation type="journal article" date="2025" name="Microbiol. Resour. Announc.">
        <title>Draft genome sequences for Neonectria magnoliae and Neonectria punicea, canker pathogens of Liriodendron tulipifera and Acer saccharum in West Virginia.</title>
        <authorList>
            <person name="Petronek H.M."/>
            <person name="Kasson M.T."/>
            <person name="Metheny A.M."/>
            <person name="Stauder C.M."/>
            <person name="Lovett B."/>
            <person name="Lynch S.C."/>
            <person name="Garnas J.R."/>
            <person name="Kasson L.R."/>
            <person name="Stajich J.E."/>
        </authorList>
    </citation>
    <scope>NUCLEOTIDE SEQUENCE [LARGE SCALE GENOMIC DNA]</scope>
    <source>
        <strain evidence="1 2">NRRL 64651</strain>
    </source>
</reference>
<organism evidence="1 2">
    <name type="scientific">Neonectria magnoliae</name>
    <dbReference type="NCBI Taxonomy" id="2732573"/>
    <lineage>
        <taxon>Eukaryota</taxon>
        <taxon>Fungi</taxon>
        <taxon>Dikarya</taxon>
        <taxon>Ascomycota</taxon>
        <taxon>Pezizomycotina</taxon>
        <taxon>Sordariomycetes</taxon>
        <taxon>Hypocreomycetidae</taxon>
        <taxon>Hypocreales</taxon>
        <taxon>Nectriaceae</taxon>
        <taxon>Neonectria</taxon>
    </lineage>
</organism>
<dbReference type="Proteomes" id="UP001498421">
    <property type="component" value="Unassembled WGS sequence"/>
</dbReference>
<protein>
    <submittedName>
        <fullName evidence="1">Uncharacterized protein</fullName>
    </submittedName>
</protein>
<proteinExistence type="predicted"/>
<keyword evidence="2" id="KW-1185">Reference proteome</keyword>
<evidence type="ECO:0000313" key="1">
    <source>
        <dbReference type="EMBL" id="KAK7429725.1"/>
    </source>
</evidence>
<sequence length="63" mass="7041">MAATVPGEASRAIEFTTIEKLFDEIDCTIGDMLLVHGEIGTKEKVPVPSLFCCHRDPQYQYPK</sequence>